<name>A0A1Y5SR73_9RHOB</name>
<dbReference type="Pfam" id="PF13432">
    <property type="entry name" value="TPR_16"/>
    <property type="match status" value="1"/>
</dbReference>
<dbReference type="GO" id="GO:0016020">
    <property type="term" value="C:membrane"/>
    <property type="evidence" value="ECO:0007669"/>
    <property type="project" value="GOC"/>
</dbReference>
<dbReference type="RefSeq" id="WP_085892596.1">
    <property type="nucleotide sequence ID" value="NZ_FWFL01000005.1"/>
</dbReference>
<dbReference type="PANTHER" id="PTHR32385:SF15">
    <property type="entry name" value="INOSITOL PHOSPHOCERAMIDE MANNOSYLTRANSFERASE 1"/>
    <property type="match status" value="1"/>
</dbReference>
<evidence type="ECO:0000313" key="2">
    <source>
        <dbReference type="EMBL" id="SLN46323.1"/>
    </source>
</evidence>
<dbReference type="PANTHER" id="PTHR32385">
    <property type="entry name" value="MANNOSYL PHOSPHORYLINOSITOL CERAMIDE SYNTHASE"/>
    <property type="match status" value="1"/>
</dbReference>
<dbReference type="OrthoDB" id="146908at2"/>
<dbReference type="Proteomes" id="UP000193827">
    <property type="component" value="Unassembled WGS sequence"/>
</dbReference>
<dbReference type="SUPFAM" id="SSF48452">
    <property type="entry name" value="TPR-like"/>
    <property type="match status" value="2"/>
</dbReference>
<organism evidence="2 3">
    <name type="scientific">Roseovarius litorisediminis</name>
    <dbReference type="NCBI Taxonomy" id="1312363"/>
    <lineage>
        <taxon>Bacteria</taxon>
        <taxon>Pseudomonadati</taxon>
        <taxon>Pseudomonadota</taxon>
        <taxon>Alphaproteobacteria</taxon>
        <taxon>Rhodobacterales</taxon>
        <taxon>Roseobacteraceae</taxon>
        <taxon>Roseovarius</taxon>
    </lineage>
</organism>
<reference evidence="2 3" key="1">
    <citation type="submission" date="2017-03" db="EMBL/GenBank/DDBJ databases">
        <authorList>
            <person name="Afonso C.L."/>
            <person name="Miller P.J."/>
            <person name="Scott M.A."/>
            <person name="Spackman E."/>
            <person name="Goraichik I."/>
            <person name="Dimitrov K.M."/>
            <person name="Suarez D.L."/>
            <person name="Swayne D.E."/>
        </authorList>
    </citation>
    <scope>NUCLEOTIDE SEQUENCE [LARGE SCALE GENOMIC DNA]</scope>
    <source>
        <strain evidence="2 3">CECT 8287</strain>
    </source>
</reference>
<protein>
    <submittedName>
        <fullName evidence="2">Anaphase-promoting complex, cyclosome, subunit 3</fullName>
    </submittedName>
</protein>
<dbReference type="Pfam" id="PF14559">
    <property type="entry name" value="TPR_19"/>
    <property type="match status" value="1"/>
</dbReference>
<dbReference type="InterPro" id="IPR019734">
    <property type="entry name" value="TPR_rpt"/>
</dbReference>
<dbReference type="AlphaFoldDB" id="A0A1Y5SR73"/>
<dbReference type="InterPro" id="IPR029044">
    <property type="entry name" value="Nucleotide-diphossugar_trans"/>
</dbReference>
<dbReference type="GO" id="GO:0000030">
    <property type="term" value="F:mannosyltransferase activity"/>
    <property type="evidence" value="ECO:0007669"/>
    <property type="project" value="TreeGrafter"/>
</dbReference>
<dbReference type="GO" id="GO:0051999">
    <property type="term" value="P:mannosyl-inositol phosphorylceramide biosynthetic process"/>
    <property type="evidence" value="ECO:0007669"/>
    <property type="project" value="TreeGrafter"/>
</dbReference>
<gene>
    <name evidence="2" type="ORF">PEL8287_02400</name>
</gene>
<sequence length="847" mass="94350">MTKKPTPPPLPNLLNRALAQLDSGSQKKAQTVLKEITSDTLQVIKQVQPLLRATRLAGRAAMPELARRCAKRALEIEPQNPILLSEIADLDLKQGRPVDLAQLPDEITAATDAQTARYLFIRGKALQAAGQNSQAVKHFRRAAAKMTDNAEYQARLAQALLQDLAFDEAGTVARSLLKKQPDNPACSAVLARLALQNGDLVQAQTLITKVRQKAPGNFEYLMVQIDTLTAGARFIEAIKALTDWLSDHPQHNRSRLKLASLLTQQRELKLAEAVMRDFDLGKAPGLVAEYGQLMTVLGHSENMVMQLQHLLDEGGASAAMHVELARQLTLLKRHEEREDVIRRCLAQFPGNRQMLLFALEQGDLPPEPEMLNKLLGHTPKPRAVNAIASSLHAVGDYNAMLAHLRTPTNRTATVQRSAFIARALVGLAELGLAIRYLRFALRRWPLAMELQGLLVQALIKSGRFDDALKLIKDQPHPAKSARMRQWQMTASLYVHKADLPRAEAAVNEARKLDPESRYHAADLLRQYISLGLYEKARFERTYNDNLSTDRHPHWSISLNGQLYGELEIEHRNGLNFASEPMGVDRLAEEVLKRPRSNIAALRFLAEWMQDERRQPNPDQARPIPAKIYQYWDRSDRPREVDRLMQSWQDLPGIDWQVYDRPGALALLRKSFGPKWVQAFNLANNPAEEADLLRLCLLTRYGGIWADADDRLVGDLTQLLAPGNGLVLFHEALGNAVGNNFIASQPGHPALILAARRARGALLQRSNETTWSKTGPGLLSRSVTHILAQRVADNGTHAIRILEGGKAEREIVMHNRLSAKLGSQHWRQTSTGKAKPLAKDLLAALTGG</sequence>
<proteinExistence type="predicted"/>
<dbReference type="Pfam" id="PF04488">
    <property type="entry name" value="Gly_transf_sug"/>
    <property type="match status" value="1"/>
</dbReference>
<evidence type="ECO:0000313" key="3">
    <source>
        <dbReference type="Proteomes" id="UP000193827"/>
    </source>
</evidence>
<dbReference type="SMART" id="SM00028">
    <property type="entry name" value="TPR"/>
    <property type="match status" value="5"/>
</dbReference>
<dbReference type="Gene3D" id="3.90.550.20">
    <property type="match status" value="1"/>
</dbReference>
<dbReference type="InterPro" id="IPR011990">
    <property type="entry name" value="TPR-like_helical_dom_sf"/>
</dbReference>
<keyword evidence="1" id="KW-0808">Transferase</keyword>
<dbReference type="InterPro" id="IPR007577">
    <property type="entry name" value="GlycoTrfase_DXD_sugar-bd_CS"/>
</dbReference>
<dbReference type="SUPFAM" id="SSF53448">
    <property type="entry name" value="Nucleotide-diphospho-sugar transferases"/>
    <property type="match status" value="1"/>
</dbReference>
<dbReference type="EMBL" id="FWFL01000005">
    <property type="protein sequence ID" value="SLN46323.1"/>
    <property type="molecule type" value="Genomic_DNA"/>
</dbReference>
<dbReference type="InterPro" id="IPR051706">
    <property type="entry name" value="Glycosyltransferase_domain"/>
</dbReference>
<dbReference type="Gene3D" id="1.25.40.10">
    <property type="entry name" value="Tetratricopeptide repeat domain"/>
    <property type="match status" value="2"/>
</dbReference>
<accession>A0A1Y5SR73</accession>
<evidence type="ECO:0000256" key="1">
    <source>
        <dbReference type="ARBA" id="ARBA00022679"/>
    </source>
</evidence>
<keyword evidence="3" id="KW-1185">Reference proteome</keyword>